<gene>
    <name evidence="1" type="ordered locus">Metev_0298</name>
</gene>
<dbReference type="PANTHER" id="PTHR30289">
    <property type="entry name" value="UNCHARACTERIZED PROTEIN YBCL-RELATED"/>
    <property type="match status" value="1"/>
</dbReference>
<name>D7E6K3_METEZ</name>
<organism evidence="1 2">
    <name type="scientific">Methanohalobium evestigatum (strain ATCC BAA-1072 / DSM 3721 / NBRC 107634 / OCM 161 / Z-7303)</name>
    <dbReference type="NCBI Taxonomy" id="644295"/>
    <lineage>
        <taxon>Archaea</taxon>
        <taxon>Methanobacteriati</taxon>
        <taxon>Methanobacteriota</taxon>
        <taxon>Stenosarchaea group</taxon>
        <taxon>Methanomicrobia</taxon>
        <taxon>Methanosarcinales</taxon>
        <taxon>Methanosarcinaceae</taxon>
        <taxon>Methanohalobium</taxon>
    </lineage>
</organism>
<dbReference type="STRING" id="644295.Metev_0298"/>
<dbReference type="KEGG" id="mev:Metev_0298"/>
<dbReference type="AlphaFoldDB" id="D7E6K3"/>
<dbReference type="HOGENOM" id="CLU_083918_3_0_2"/>
<sequence length="184" mass="19938" precursor="true">MNKINMYITLLLFCTIFLGIGCTGQDGNKLDNGAENSQIAQFDVSSSVFENNESIPVAYTCDGENINPPLQFSGIPDDAKSLVLIVEDSDAPDGVFTHWIVWNINPESNIMENSVPGIEGENSFGEVSYGGPCPPSDTTHRYIFGVYALDTELNLDGGANRQNLENAMDGHILAKGELIGLYGR</sequence>
<dbReference type="NCBIfam" id="TIGR00481">
    <property type="entry name" value="YbhB/YbcL family Raf kinase inhibitor-like protein"/>
    <property type="match status" value="1"/>
</dbReference>
<dbReference type="EMBL" id="CP002069">
    <property type="protein sequence ID" value="ADI73225.1"/>
    <property type="molecule type" value="Genomic_DNA"/>
</dbReference>
<dbReference type="InterPro" id="IPR036610">
    <property type="entry name" value="PEBP-like_sf"/>
</dbReference>
<dbReference type="Pfam" id="PF01161">
    <property type="entry name" value="PBP"/>
    <property type="match status" value="1"/>
</dbReference>
<dbReference type="InterPro" id="IPR008914">
    <property type="entry name" value="PEBP"/>
</dbReference>
<dbReference type="Gene3D" id="3.90.280.10">
    <property type="entry name" value="PEBP-like"/>
    <property type="match status" value="1"/>
</dbReference>
<protein>
    <submittedName>
        <fullName evidence="1">PEBP family protein</fullName>
    </submittedName>
</protein>
<proteinExistence type="predicted"/>
<dbReference type="PROSITE" id="PS51257">
    <property type="entry name" value="PROKAR_LIPOPROTEIN"/>
    <property type="match status" value="1"/>
</dbReference>
<evidence type="ECO:0000313" key="1">
    <source>
        <dbReference type="EMBL" id="ADI73225.1"/>
    </source>
</evidence>
<dbReference type="PANTHER" id="PTHR30289:SF1">
    <property type="entry name" value="PEBP (PHOSPHATIDYLETHANOLAMINE-BINDING PROTEIN) FAMILY PROTEIN"/>
    <property type="match status" value="1"/>
</dbReference>
<dbReference type="CDD" id="cd00865">
    <property type="entry name" value="PEBP_bact_arch"/>
    <property type="match status" value="1"/>
</dbReference>
<reference evidence="1 2" key="1">
    <citation type="submission" date="2010-06" db="EMBL/GenBank/DDBJ databases">
        <title>Complete sequence chromosome of Methanohalobium evestigatum Z-7303.</title>
        <authorList>
            <consortium name="US DOE Joint Genome Institute"/>
            <person name="Lucas S."/>
            <person name="Copeland A."/>
            <person name="Lapidus A."/>
            <person name="Cheng J.-F."/>
            <person name="Bruce D."/>
            <person name="Goodwin L."/>
            <person name="Pitluck S."/>
            <person name="Saunders E."/>
            <person name="Detter J.C."/>
            <person name="Han C."/>
            <person name="Tapia R."/>
            <person name="Land M."/>
            <person name="Hauser L."/>
            <person name="Kyrpides N."/>
            <person name="Mikhailova N."/>
            <person name="Sieprawska-Lupa M."/>
            <person name="Whitman W.B."/>
            <person name="Anderson I."/>
            <person name="Woyke T."/>
        </authorList>
    </citation>
    <scope>NUCLEOTIDE SEQUENCE [LARGE SCALE GENOMIC DNA]</scope>
    <source>
        <strain evidence="2">ATCC BAA-1072 / DSM 3721 / NBRC 107634 / OCM 161 / Z-7303</strain>
    </source>
</reference>
<dbReference type="SUPFAM" id="SSF49777">
    <property type="entry name" value="PEBP-like"/>
    <property type="match status" value="1"/>
</dbReference>
<keyword evidence="2" id="KW-1185">Reference proteome</keyword>
<evidence type="ECO:0000313" key="2">
    <source>
        <dbReference type="Proteomes" id="UP000000391"/>
    </source>
</evidence>
<accession>D7E6K3</accession>
<dbReference type="Proteomes" id="UP000000391">
    <property type="component" value="Chromosome"/>
</dbReference>
<dbReference type="InterPro" id="IPR005247">
    <property type="entry name" value="YbhB_YbcL/LppC-like"/>
</dbReference>